<dbReference type="Pfam" id="PF07992">
    <property type="entry name" value="Pyr_redox_2"/>
    <property type="match status" value="1"/>
</dbReference>
<protein>
    <submittedName>
        <fullName evidence="7">Glutamate synthase subunit beta</fullName>
    </submittedName>
</protein>
<comment type="caution">
    <text evidence="7">The sequence shown here is derived from an EMBL/GenBank/DDBJ whole genome shotgun (WGS) entry which is preliminary data.</text>
</comment>
<dbReference type="GO" id="GO:0051536">
    <property type="term" value="F:iron-sulfur cluster binding"/>
    <property type="evidence" value="ECO:0007669"/>
    <property type="project" value="InterPro"/>
</dbReference>
<name>A0A4V4HMP3_9ACTN</name>
<dbReference type="InterPro" id="IPR023753">
    <property type="entry name" value="FAD/NAD-binding_dom"/>
</dbReference>
<evidence type="ECO:0000259" key="5">
    <source>
        <dbReference type="Pfam" id="PF07992"/>
    </source>
</evidence>
<accession>A0A4V4HMP3</accession>
<dbReference type="AlphaFoldDB" id="A0A4V4HMP3"/>
<dbReference type="PANTHER" id="PTHR43100:SF1">
    <property type="entry name" value="GLUTAMATE SYNTHASE [NADPH] SMALL CHAIN"/>
    <property type="match status" value="1"/>
</dbReference>
<dbReference type="InterPro" id="IPR036188">
    <property type="entry name" value="FAD/NAD-bd_sf"/>
</dbReference>
<dbReference type="SUPFAM" id="SSF46548">
    <property type="entry name" value="alpha-helical ferredoxin"/>
    <property type="match status" value="1"/>
</dbReference>
<keyword evidence="3" id="KW-0314">Glutamate biosynthesis</keyword>
<feature type="domain" description="FAD/NAD(P)-binding" evidence="5">
    <location>
        <begin position="145"/>
        <end position="459"/>
    </location>
</feature>
<dbReference type="GO" id="GO:0006537">
    <property type="term" value="P:glutamate biosynthetic process"/>
    <property type="evidence" value="ECO:0007669"/>
    <property type="project" value="UniProtKB-KW"/>
</dbReference>
<evidence type="ECO:0000256" key="2">
    <source>
        <dbReference type="ARBA" id="ARBA00023002"/>
    </source>
</evidence>
<evidence type="ECO:0000256" key="3">
    <source>
        <dbReference type="ARBA" id="ARBA00023164"/>
    </source>
</evidence>
<dbReference type="InterPro" id="IPR006005">
    <property type="entry name" value="Glut_synth_ssu1"/>
</dbReference>
<keyword evidence="1" id="KW-0028">Amino-acid biosynthesis</keyword>
<dbReference type="NCBIfam" id="TIGR01317">
    <property type="entry name" value="GOGAT_sm_gam"/>
    <property type="match status" value="1"/>
</dbReference>
<organism evidence="7 8">
    <name type="scientific">Glycomyces paridis</name>
    <dbReference type="NCBI Taxonomy" id="2126555"/>
    <lineage>
        <taxon>Bacteria</taxon>
        <taxon>Bacillati</taxon>
        <taxon>Actinomycetota</taxon>
        <taxon>Actinomycetes</taxon>
        <taxon>Glycomycetales</taxon>
        <taxon>Glycomycetaceae</taxon>
        <taxon>Glycomyces</taxon>
    </lineage>
</organism>
<evidence type="ECO:0000313" key="8">
    <source>
        <dbReference type="Proteomes" id="UP000305792"/>
    </source>
</evidence>
<dbReference type="Pfam" id="PF14691">
    <property type="entry name" value="Fer4_20"/>
    <property type="match status" value="1"/>
</dbReference>
<dbReference type="RefSeq" id="WP_136532161.1">
    <property type="nucleotide sequence ID" value="NZ_STGX01000023.1"/>
</dbReference>
<dbReference type="Gene3D" id="3.50.50.60">
    <property type="entry name" value="FAD/NAD(P)-binding domain"/>
    <property type="match status" value="2"/>
</dbReference>
<feature type="domain" description="Dihydroprymidine dehydrogenase" evidence="6">
    <location>
        <begin position="27"/>
        <end position="129"/>
    </location>
</feature>
<dbReference type="Proteomes" id="UP000305792">
    <property type="component" value="Unassembled WGS sequence"/>
</dbReference>
<keyword evidence="2" id="KW-0560">Oxidoreductase</keyword>
<reference evidence="7 8" key="1">
    <citation type="journal article" date="2018" name="Int. J. Syst. Evol. Microbiol.">
        <title>Glycomyces paridis sp. nov., isolated from the medicinal plant Paris polyphylla.</title>
        <authorList>
            <person name="Fang X.M."/>
            <person name="Bai J.L."/>
            <person name="Su J."/>
            <person name="Zhao L.L."/>
            <person name="Liu H.Y."/>
            <person name="Ma B.P."/>
            <person name="Zhang Y.Q."/>
            <person name="Yu L.Y."/>
        </authorList>
    </citation>
    <scope>NUCLEOTIDE SEQUENCE [LARGE SCALE GENOMIC DNA]</scope>
    <source>
        <strain evidence="7 8">CPCC 204357</strain>
    </source>
</reference>
<dbReference type="InterPro" id="IPR009051">
    <property type="entry name" value="Helical_ferredxn"/>
</dbReference>
<dbReference type="SUPFAM" id="SSF51971">
    <property type="entry name" value="Nucleotide-binding domain"/>
    <property type="match status" value="2"/>
</dbReference>
<evidence type="ECO:0000256" key="4">
    <source>
        <dbReference type="ARBA" id="ARBA00029440"/>
    </source>
</evidence>
<evidence type="ECO:0000259" key="6">
    <source>
        <dbReference type="Pfam" id="PF14691"/>
    </source>
</evidence>
<evidence type="ECO:0000256" key="1">
    <source>
        <dbReference type="ARBA" id="ARBA00022605"/>
    </source>
</evidence>
<dbReference type="InterPro" id="IPR051394">
    <property type="entry name" value="Glutamate_Synthase"/>
</dbReference>
<comment type="pathway">
    <text evidence="4">Amino-acid biosynthesis.</text>
</comment>
<dbReference type="Gene3D" id="1.10.1060.10">
    <property type="entry name" value="Alpha-helical ferredoxin"/>
    <property type="match status" value="1"/>
</dbReference>
<keyword evidence="8" id="KW-1185">Reference proteome</keyword>
<sequence>MPNPSGFLEHGREVPKKRPVPVRLLDNREVYTRTTKDVVTAQAARCMDCGIPFCHNGCPLGNRIPEWNDLARTGRWGAAIEQLHATNNFPEFTGRLCPAPCEAACVLGIGDDPVTIKNIEVEIIDRAFDDDLVEPRPAEDASGKSVAVVGSGPAGLAAAQQLARAGHAVTVYERDDAPGGLLRYGIPDFKLEKHQIDRRVEQMRAEGVEFECDVNVGVDITAEDLRARHDAVILAVGALEGRETGQPGRELAGIHQAMEHLVGANQVVAGKAPFAPIDAKGKHVVIIGGGDTGADCLGVAHRQGAASVRQLDLYPTPPEARDDGRDPWPTWPVIVRNYPAHEEGGERDYASAAAEFIGDEHGHVRQMRFSEVTVDKSQGRRDIVPVPGTERVVPADLVLLAIGFAGTEDQPLLRQLGIERTRRSVIDCGEDWQTDAPGVFVAGDAHRGASLIVWAIAEGRAAAAAAHRYLGGQTALPAPVGAGAQPLAA</sequence>
<dbReference type="PRINTS" id="PR00419">
    <property type="entry name" value="ADXRDTASE"/>
</dbReference>
<proteinExistence type="predicted"/>
<dbReference type="PANTHER" id="PTHR43100">
    <property type="entry name" value="GLUTAMATE SYNTHASE [NADPH] SMALL CHAIN"/>
    <property type="match status" value="1"/>
</dbReference>
<dbReference type="InterPro" id="IPR028261">
    <property type="entry name" value="DPD_II"/>
</dbReference>
<gene>
    <name evidence="7" type="ORF">E9998_23370</name>
</gene>
<dbReference type="GO" id="GO:0016639">
    <property type="term" value="F:oxidoreductase activity, acting on the CH-NH2 group of donors, NAD or NADP as acceptor"/>
    <property type="evidence" value="ECO:0007669"/>
    <property type="project" value="InterPro"/>
</dbReference>
<dbReference type="EMBL" id="STGX01000023">
    <property type="protein sequence ID" value="THV22836.1"/>
    <property type="molecule type" value="Genomic_DNA"/>
</dbReference>
<evidence type="ECO:0000313" key="7">
    <source>
        <dbReference type="EMBL" id="THV22836.1"/>
    </source>
</evidence>
<dbReference type="OrthoDB" id="9803192at2"/>